<feature type="compositionally biased region" description="Basic and acidic residues" evidence="1">
    <location>
        <begin position="176"/>
        <end position="192"/>
    </location>
</feature>
<dbReference type="AlphaFoldDB" id="A0A3N4J5D2"/>
<sequence length="215" mass="23856">MAGQVGHHYQEPSTSEWVESPTWQNYLPDQFQPSYELESLQYNDPNLFHPFIGDEGLYPYVDPGFLPIGGENQHLLWPIFERPAVPWTGNTPEASTAQELLPQKTKPVTTEEDHGGNSPGGSSYLTFSTPQLAGSGSSCSGSPAVPNTPCWTPLTKVDVAQGQFARYQSLPPLIPEEERGSRKVRNGDERDTRIMRGLVARKAKRGFWGRETAAR</sequence>
<evidence type="ECO:0000313" key="3">
    <source>
        <dbReference type="Proteomes" id="UP000276215"/>
    </source>
</evidence>
<feature type="region of interest" description="Disordered" evidence="1">
    <location>
        <begin position="91"/>
        <end position="129"/>
    </location>
</feature>
<keyword evidence="3" id="KW-1185">Reference proteome</keyword>
<name>A0A3N4J5D2_9PEZI</name>
<organism evidence="2 3">
    <name type="scientific">Choiromyces venosus 120613-1</name>
    <dbReference type="NCBI Taxonomy" id="1336337"/>
    <lineage>
        <taxon>Eukaryota</taxon>
        <taxon>Fungi</taxon>
        <taxon>Dikarya</taxon>
        <taxon>Ascomycota</taxon>
        <taxon>Pezizomycotina</taxon>
        <taxon>Pezizomycetes</taxon>
        <taxon>Pezizales</taxon>
        <taxon>Tuberaceae</taxon>
        <taxon>Choiromyces</taxon>
    </lineage>
</organism>
<dbReference type="EMBL" id="ML120450">
    <property type="protein sequence ID" value="RPA93523.1"/>
    <property type="molecule type" value="Genomic_DNA"/>
</dbReference>
<feature type="region of interest" description="Disordered" evidence="1">
    <location>
        <begin position="170"/>
        <end position="192"/>
    </location>
</feature>
<protein>
    <submittedName>
        <fullName evidence="2">Uncharacterized protein</fullName>
    </submittedName>
</protein>
<dbReference type="Proteomes" id="UP000276215">
    <property type="component" value="Unassembled WGS sequence"/>
</dbReference>
<evidence type="ECO:0000256" key="1">
    <source>
        <dbReference type="SAM" id="MobiDB-lite"/>
    </source>
</evidence>
<accession>A0A3N4J5D2</accession>
<reference evidence="2 3" key="1">
    <citation type="journal article" date="2018" name="Nat. Ecol. Evol.">
        <title>Pezizomycetes genomes reveal the molecular basis of ectomycorrhizal truffle lifestyle.</title>
        <authorList>
            <person name="Murat C."/>
            <person name="Payen T."/>
            <person name="Noel B."/>
            <person name="Kuo A."/>
            <person name="Morin E."/>
            <person name="Chen J."/>
            <person name="Kohler A."/>
            <person name="Krizsan K."/>
            <person name="Balestrini R."/>
            <person name="Da Silva C."/>
            <person name="Montanini B."/>
            <person name="Hainaut M."/>
            <person name="Levati E."/>
            <person name="Barry K.W."/>
            <person name="Belfiori B."/>
            <person name="Cichocki N."/>
            <person name="Clum A."/>
            <person name="Dockter R.B."/>
            <person name="Fauchery L."/>
            <person name="Guy J."/>
            <person name="Iotti M."/>
            <person name="Le Tacon F."/>
            <person name="Lindquist E.A."/>
            <person name="Lipzen A."/>
            <person name="Malagnac F."/>
            <person name="Mello A."/>
            <person name="Molinier V."/>
            <person name="Miyauchi S."/>
            <person name="Poulain J."/>
            <person name="Riccioni C."/>
            <person name="Rubini A."/>
            <person name="Sitrit Y."/>
            <person name="Splivallo R."/>
            <person name="Traeger S."/>
            <person name="Wang M."/>
            <person name="Zifcakova L."/>
            <person name="Wipf D."/>
            <person name="Zambonelli A."/>
            <person name="Paolocci F."/>
            <person name="Nowrousian M."/>
            <person name="Ottonello S."/>
            <person name="Baldrian P."/>
            <person name="Spatafora J.W."/>
            <person name="Henrissat B."/>
            <person name="Nagy L.G."/>
            <person name="Aury J.M."/>
            <person name="Wincker P."/>
            <person name="Grigoriev I.V."/>
            <person name="Bonfante P."/>
            <person name="Martin F.M."/>
        </authorList>
    </citation>
    <scope>NUCLEOTIDE SEQUENCE [LARGE SCALE GENOMIC DNA]</scope>
    <source>
        <strain evidence="2 3">120613-1</strain>
    </source>
</reference>
<feature type="compositionally biased region" description="Polar residues" evidence="1">
    <location>
        <begin position="120"/>
        <end position="129"/>
    </location>
</feature>
<gene>
    <name evidence="2" type="ORF">L873DRAFT_1793572</name>
</gene>
<proteinExistence type="predicted"/>
<evidence type="ECO:0000313" key="2">
    <source>
        <dbReference type="EMBL" id="RPA93523.1"/>
    </source>
</evidence>